<evidence type="ECO:0000259" key="3">
    <source>
        <dbReference type="Pfam" id="PF07995"/>
    </source>
</evidence>
<dbReference type="PROSITE" id="PS51257">
    <property type="entry name" value="PROKAR_LIPOPROTEIN"/>
    <property type="match status" value="1"/>
</dbReference>
<feature type="signal peptide" evidence="2">
    <location>
        <begin position="1"/>
        <end position="26"/>
    </location>
</feature>
<organism evidence="4 5">
    <name type="scientific">Phycicoccus duodecadis</name>
    <dbReference type="NCBI Taxonomy" id="173053"/>
    <lineage>
        <taxon>Bacteria</taxon>
        <taxon>Bacillati</taxon>
        <taxon>Actinomycetota</taxon>
        <taxon>Actinomycetes</taxon>
        <taxon>Micrococcales</taxon>
        <taxon>Intrasporangiaceae</taxon>
        <taxon>Phycicoccus</taxon>
    </lineage>
</organism>
<dbReference type="PANTHER" id="PTHR19328:SF13">
    <property type="entry name" value="HIPL1 PROTEIN"/>
    <property type="match status" value="1"/>
</dbReference>
<dbReference type="EMBL" id="PJNE01000001">
    <property type="protein sequence ID" value="PKW26777.1"/>
    <property type="molecule type" value="Genomic_DNA"/>
</dbReference>
<evidence type="ECO:0000313" key="5">
    <source>
        <dbReference type="Proteomes" id="UP000233781"/>
    </source>
</evidence>
<dbReference type="Proteomes" id="UP000233781">
    <property type="component" value="Unassembled WGS sequence"/>
</dbReference>
<dbReference type="SUPFAM" id="SSF50952">
    <property type="entry name" value="Soluble quinoprotein glucose dehydrogenase"/>
    <property type="match status" value="1"/>
</dbReference>
<dbReference type="InterPro" id="IPR011042">
    <property type="entry name" value="6-blade_b-propeller_TolB-like"/>
</dbReference>
<dbReference type="AlphaFoldDB" id="A0A2N3YIV3"/>
<feature type="chain" id="PRO_5038420807" evidence="2">
    <location>
        <begin position="27"/>
        <end position="422"/>
    </location>
</feature>
<accession>A0A2N3YIV3</accession>
<dbReference type="Gene3D" id="2.120.10.30">
    <property type="entry name" value="TolB, C-terminal domain"/>
    <property type="match status" value="1"/>
</dbReference>
<keyword evidence="5" id="KW-1185">Reference proteome</keyword>
<dbReference type="OrthoDB" id="9770043at2"/>
<proteinExistence type="predicted"/>
<dbReference type="InterPro" id="IPR012938">
    <property type="entry name" value="Glc/Sorbosone_DH"/>
</dbReference>
<name>A0A2N3YIV3_9MICO</name>
<dbReference type="RefSeq" id="WP_101395294.1">
    <property type="nucleotide sequence ID" value="NZ_PJNE01000001.1"/>
</dbReference>
<feature type="region of interest" description="Disordered" evidence="1">
    <location>
        <begin position="33"/>
        <end position="62"/>
    </location>
</feature>
<dbReference type="InterPro" id="IPR011041">
    <property type="entry name" value="Quinoprot_gluc/sorb_DH_b-prop"/>
</dbReference>
<dbReference type="PANTHER" id="PTHR19328">
    <property type="entry name" value="HEDGEHOG-INTERACTING PROTEIN"/>
    <property type="match status" value="1"/>
</dbReference>
<keyword evidence="2" id="KW-0732">Signal</keyword>
<feature type="compositionally biased region" description="Low complexity" evidence="1">
    <location>
        <begin position="45"/>
        <end position="62"/>
    </location>
</feature>
<protein>
    <submittedName>
        <fullName evidence="4">Glucose/arabinose dehydrogenase</fullName>
    </submittedName>
</protein>
<sequence>MRARASARPRLRSLAAVAGLALLATAACSSPAGDDGYGEVPARPPASGSSAPVSSTPAPRSTAVPDLAVEVVASGFEHGWDIGFLPDGRALVTERPGRIALVSGLRAGATRTQVRADLSDLYVNSEGGLMGMVVHPDFATSREFTTCQTHQESGTPVDIRLVTWRLSPEGAAAARVRDLLTGLPLSTGRHSGCRPTLDAGGALVVGTGDTAVGSLPQDLTSLGGKTLRLDLGTGKPLPDNPFIGSANAKQRYVQTYGHRNVQGVALRPGTDQVFTAEHGPDNNDEVNLIRPGANYGWDPAQGGTVGGYDEGVPMTDTARYPDAVPAVWQSGRTTQAVCGLAFLQGPQWGAFDGALVVTALKGAKLLVLTLDDAGAVTDVAIPEATNGPYGRLRAARLGPDGALYVTTTNGDDDELLRITPRT</sequence>
<evidence type="ECO:0000256" key="1">
    <source>
        <dbReference type="SAM" id="MobiDB-lite"/>
    </source>
</evidence>
<evidence type="ECO:0000256" key="2">
    <source>
        <dbReference type="SAM" id="SignalP"/>
    </source>
</evidence>
<feature type="domain" description="Glucose/Sorbosone dehydrogenase" evidence="3">
    <location>
        <begin position="76"/>
        <end position="412"/>
    </location>
</feature>
<reference evidence="4 5" key="1">
    <citation type="submission" date="2017-12" db="EMBL/GenBank/DDBJ databases">
        <title>Sequencing the genomes of 1000 Actinobacteria strains.</title>
        <authorList>
            <person name="Klenk H.-P."/>
        </authorList>
    </citation>
    <scope>NUCLEOTIDE SEQUENCE [LARGE SCALE GENOMIC DNA]</scope>
    <source>
        <strain evidence="4 5">DSM 12806</strain>
    </source>
</reference>
<dbReference type="Pfam" id="PF07995">
    <property type="entry name" value="GSDH"/>
    <property type="match status" value="1"/>
</dbReference>
<evidence type="ECO:0000313" key="4">
    <source>
        <dbReference type="EMBL" id="PKW26777.1"/>
    </source>
</evidence>
<comment type="caution">
    <text evidence="4">The sequence shown here is derived from an EMBL/GenBank/DDBJ whole genome shotgun (WGS) entry which is preliminary data.</text>
</comment>
<gene>
    <name evidence="4" type="ORF">ATL31_1599</name>
</gene>